<evidence type="ECO:0000313" key="10">
    <source>
        <dbReference type="EMBL" id="PAV68626.1"/>
    </source>
</evidence>
<keyword evidence="3 6" id="KW-0645">Protease</keyword>
<keyword evidence="11" id="KW-1185">Reference proteome</keyword>
<comment type="similarity">
    <text evidence="1 6">Belongs to the peptidase S9A family.</text>
</comment>
<dbReference type="GO" id="GO:0004252">
    <property type="term" value="F:serine-type endopeptidase activity"/>
    <property type="evidence" value="ECO:0007669"/>
    <property type="project" value="UniProtKB-UniRule"/>
</dbReference>
<dbReference type="Gene3D" id="3.40.50.1820">
    <property type="entry name" value="alpha/beta hydrolase"/>
    <property type="match status" value="1"/>
</dbReference>
<dbReference type="InterPro" id="IPR023302">
    <property type="entry name" value="Pept_S9A_N"/>
</dbReference>
<evidence type="ECO:0000256" key="5">
    <source>
        <dbReference type="ARBA" id="ARBA00022825"/>
    </source>
</evidence>
<evidence type="ECO:0000259" key="9">
    <source>
        <dbReference type="Pfam" id="PF02897"/>
    </source>
</evidence>
<dbReference type="Proteomes" id="UP000218231">
    <property type="component" value="Unassembled WGS sequence"/>
</dbReference>
<name>A0A2A2K3P8_9BILA</name>
<evidence type="ECO:0000256" key="4">
    <source>
        <dbReference type="ARBA" id="ARBA00022801"/>
    </source>
</evidence>
<accession>A0A2A2K3P8</accession>
<dbReference type="SUPFAM" id="SSF53474">
    <property type="entry name" value="alpha/beta-Hydrolases"/>
    <property type="match status" value="1"/>
</dbReference>
<reference evidence="10 11" key="1">
    <citation type="journal article" date="2017" name="Curr. Biol.">
        <title>Genome architecture and evolution of a unichromosomal asexual nematode.</title>
        <authorList>
            <person name="Fradin H."/>
            <person name="Zegar C."/>
            <person name="Gutwein M."/>
            <person name="Lucas J."/>
            <person name="Kovtun M."/>
            <person name="Corcoran D."/>
            <person name="Baugh L.R."/>
            <person name="Kiontke K."/>
            <person name="Gunsalus K."/>
            <person name="Fitch D.H."/>
            <person name="Piano F."/>
        </authorList>
    </citation>
    <scope>NUCLEOTIDE SEQUENCE [LARGE SCALE GENOMIC DNA]</scope>
    <source>
        <strain evidence="10">PF1309</strain>
    </source>
</reference>
<dbReference type="InterPro" id="IPR001375">
    <property type="entry name" value="Peptidase_S9_cat"/>
</dbReference>
<dbReference type="Pfam" id="PF02897">
    <property type="entry name" value="Peptidase_S9_N"/>
    <property type="match status" value="1"/>
</dbReference>
<dbReference type="Gene3D" id="2.130.10.120">
    <property type="entry name" value="Prolyl oligopeptidase, N-terminal domain"/>
    <property type="match status" value="1"/>
</dbReference>
<dbReference type="GO" id="GO:0005829">
    <property type="term" value="C:cytosol"/>
    <property type="evidence" value="ECO:0007669"/>
    <property type="project" value="TreeGrafter"/>
</dbReference>
<dbReference type="GO" id="GO:0006508">
    <property type="term" value="P:proteolysis"/>
    <property type="evidence" value="ECO:0007669"/>
    <property type="project" value="UniProtKB-KW"/>
</dbReference>
<evidence type="ECO:0000256" key="7">
    <source>
        <dbReference type="SAM" id="MobiDB-lite"/>
    </source>
</evidence>
<keyword evidence="5 6" id="KW-0720">Serine protease</keyword>
<proteinExistence type="inferred from homology"/>
<sequence>MPPSMIVSAVPAEIAPIATKRRGRGRPSPLSRAGALPVEPLPGTTGASLLVVPLGDCTPMIVRTLLIASTMLAATSAFAQSTPVTDTDPYIWLEDKDGAKPLAWVEAENARTLPRLQNDPRYKGFYADALAIASAKDRIPMPNQLFGRIYNFWRDADHPQGIWRWTSEADYAAPQPKWTVALDLDALSKAEGKKWVWKGASCLHPEERLCLVALSEGGEDAISYREFDLATGQFVPGGFSLPKSKQGASWLDKDTLLVSRDWGAGTMTGSSYPFVVKMVKRGQPLDAAKEIFRGAPTDQLGTYAGVITDGQGHRLVTIERRTTFFGGETHVWTPEGTKKLDIPARTFPAGMVAGQVLFQTSDPWGAVAAGSVASAPLAMVESGRVTPTILFAPNPRQSVDEVVTTKDHVVLIYNDNVRGRAAVYTPGKAGWTARPIALPDNVSLGVASADDRSDHGYMTVTGFLTPTTLLPLDAATASVGKPVKTLPPKFDSAGLVVEQHEATSTDGTKVPYFIVHHKDIPLNGSTPTIMTAYGGFELPMLPAYSAITGKLWLERGGSYVLANIRGGGEFGPAWHDAGRKTKRQIIYDDFASVAKALFARKLTSPQELGIYGGSNGGLLMGVEFNQHPDLWKAVTIQVPLLDMMRYEQIEAGKSWVDEYGSVDVPAEKAFLRTISPYQNIKKGVAYPEPYIWTTTKDDRVGPQHARKFAARLKEYGLPYLFYEDTAGGHSGDADIEQGARLQALQMTYFAQKLMGPAQPAK</sequence>
<gene>
    <name evidence="10" type="ORF">WR25_04186</name>
</gene>
<dbReference type="STRING" id="2018661.A0A2A2K3P8"/>
<organism evidence="10 11">
    <name type="scientific">Diploscapter pachys</name>
    <dbReference type="NCBI Taxonomy" id="2018661"/>
    <lineage>
        <taxon>Eukaryota</taxon>
        <taxon>Metazoa</taxon>
        <taxon>Ecdysozoa</taxon>
        <taxon>Nematoda</taxon>
        <taxon>Chromadorea</taxon>
        <taxon>Rhabditida</taxon>
        <taxon>Rhabditina</taxon>
        <taxon>Rhabditomorpha</taxon>
        <taxon>Rhabditoidea</taxon>
        <taxon>Rhabditidae</taxon>
        <taxon>Diploscapter</taxon>
    </lineage>
</organism>
<protein>
    <recommendedName>
        <fullName evidence="2 6">Prolyl endopeptidase</fullName>
        <ecNumber evidence="6">3.4.21.-</ecNumber>
    </recommendedName>
</protein>
<dbReference type="EMBL" id="LIAE01009721">
    <property type="protein sequence ID" value="PAV68626.1"/>
    <property type="molecule type" value="Genomic_DNA"/>
</dbReference>
<feature type="domain" description="Peptidase S9A N-terminal" evidence="9">
    <location>
        <begin position="86"/>
        <end position="478"/>
    </location>
</feature>
<dbReference type="PRINTS" id="PR00862">
    <property type="entry name" value="PROLIGOPTASE"/>
</dbReference>
<dbReference type="PANTHER" id="PTHR42881">
    <property type="entry name" value="PROLYL ENDOPEPTIDASE"/>
    <property type="match status" value="1"/>
</dbReference>
<evidence type="ECO:0000256" key="1">
    <source>
        <dbReference type="ARBA" id="ARBA00005228"/>
    </source>
</evidence>
<evidence type="ECO:0000256" key="2">
    <source>
        <dbReference type="ARBA" id="ARBA00016310"/>
    </source>
</evidence>
<dbReference type="EC" id="3.4.21.-" evidence="6"/>
<feature type="region of interest" description="Disordered" evidence="7">
    <location>
        <begin position="18"/>
        <end position="38"/>
    </location>
</feature>
<dbReference type="OrthoDB" id="248387at2759"/>
<dbReference type="GO" id="GO:0070012">
    <property type="term" value="F:oligopeptidase activity"/>
    <property type="evidence" value="ECO:0007669"/>
    <property type="project" value="TreeGrafter"/>
</dbReference>
<dbReference type="SUPFAM" id="SSF50993">
    <property type="entry name" value="Peptidase/esterase 'gauge' domain"/>
    <property type="match status" value="1"/>
</dbReference>
<feature type="domain" description="Peptidase S9 prolyl oligopeptidase catalytic" evidence="8">
    <location>
        <begin position="551"/>
        <end position="753"/>
    </location>
</feature>
<dbReference type="PANTHER" id="PTHR42881:SF13">
    <property type="entry name" value="PROLYL ENDOPEPTIDASE"/>
    <property type="match status" value="1"/>
</dbReference>
<evidence type="ECO:0000256" key="3">
    <source>
        <dbReference type="ARBA" id="ARBA00022670"/>
    </source>
</evidence>
<dbReference type="InterPro" id="IPR029058">
    <property type="entry name" value="AB_hydrolase_fold"/>
</dbReference>
<evidence type="ECO:0000313" key="11">
    <source>
        <dbReference type="Proteomes" id="UP000218231"/>
    </source>
</evidence>
<evidence type="ECO:0000259" key="8">
    <source>
        <dbReference type="Pfam" id="PF00326"/>
    </source>
</evidence>
<comment type="caution">
    <text evidence="10">The sequence shown here is derived from an EMBL/GenBank/DDBJ whole genome shotgun (WGS) entry which is preliminary data.</text>
</comment>
<evidence type="ECO:0000256" key="6">
    <source>
        <dbReference type="RuleBase" id="RU368024"/>
    </source>
</evidence>
<dbReference type="AlphaFoldDB" id="A0A2A2K3P8"/>
<dbReference type="InterPro" id="IPR002470">
    <property type="entry name" value="Peptidase_S9A"/>
</dbReference>
<dbReference type="InterPro" id="IPR051167">
    <property type="entry name" value="Prolyl_oligopep/macrocyclase"/>
</dbReference>
<keyword evidence="4 6" id="KW-0378">Hydrolase</keyword>
<dbReference type="Pfam" id="PF00326">
    <property type="entry name" value="Peptidase_S9"/>
    <property type="match status" value="1"/>
</dbReference>